<feature type="transmembrane region" description="Helical" evidence="7">
    <location>
        <begin position="316"/>
        <end position="344"/>
    </location>
</feature>
<keyword evidence="3 7" id="KW-0997">Cell inner membrane</keyword>
<feature type="transmembrane region" description="Helical" evidence="7">
    <location>
        <begin position="6"/>
        <end position="37"/>
    </location>
</feature>
<feature type="transmembrane region" description="Helical" evidence="7">
    <location>
        <begin position="398"/>
        <end position="421"/>
    </location>
</feature>
<dbReference type="PIRSF" id="PIRSF006066">
    <property type="entry name" value="HI0050"/>
    <property type="match status" value="1"/>
</dbReference>
<evidence type="ECO:0000313" key="10">
    <source>
        <dbReference type="Proteomes" id="UP000193391"/>
    </source>
</evidence>
<evidence type="ECO:0000256" key="1">
    <source>
        <dbReference type="ARBA" id="ARBA00004429"/>
    </source>
</evidence>
<evidence type="ECO:0000256" key="5">
    <source>
        <dbReference type="ARBA" id="ARBA00022989"/>
    </source>
</evidence>
<keyword evidence="6 7" id="KW-0472">Membrane</keyword>
<dbReference type="InterPro" id="IPR004681">
    <property type="entry name" value="TRAP_DctM"/>
</dbReference>
<feature type="transmembrane region" description="Helical" evidence="7">
    <location>
        <begin position="272"/>
        <end position="296"/>
    </location>
</feature>
<dbReference type="AlphaFoldDB" id="A0A1Y2L2T7"/>
<evidence type="ECO:0000256" key="2">
    <source>
        <dbReference type="ARBA" id="ARBA00022475"/>
    </source>
</evidence>
<dbReference type="RefSeq" id="WP_085580383.1">
    <property type="nucleotide sequence ID" value="NZ_JFKA01000002.1"/>
</dbReference>
<dbReference type="EMBL" id="JFKA01000002">
    <property type="protein sequence ID" value="OSQ39524.1"/>
    <property type="molecule type" value="Genomic_DNA"/>
</dbReference>
<dbReference type="GO" id="GO:0005886">
    <property type="term" value="C:plasma membrane"/>
    <property type="evidence" value="ECO:0007669"/>
    <property type="project" value="UniProtKB-SubCell"/>
</dbReference>
<comment type="subcellular location">
    <subcellularLocation>
        <location evidence="1 7">Cell inner membrane</location>
        <topology evidence="1 7">Multi-pass membrane protein</topology>
    </subcellularLocation>
</comment>
<keyword evidence="10" id="KW-1185">Reference proteome</keyword>
<dbReference type="STRING" id="1293891.TMES_05735"/>
<dbReference type="NCBIfam" id="TIGR00786">
    <property type="entry name" value="dctM"/>
    <property type="match status" value="1"/>
</dbReference>
<dbReference type="Proteomes" id="UP000193391">
    <property type="component" value="Unassembled WGS sequence"/>
</dbReference>
<comment type="function">
    <text evidence="7">Part of the tripartite ATP-independent periplasmic (TRAP) transport system.</text>
</comment>
<keyword evidence="7" id="KW-0813">Transport</keyword>
<sequence length="427" mass="45238">MDLGTTIIIVMLGLLLLGFPMMVPLASASVIAFAFFLHIPHEIIIQQMVSGISPVALIAVPMFIFAADIVTKGHTASRLIDLAMTFVGHMRGGLAVTTALGCTLFGAVSGSTQATVVAMGGPLRPKMLEAGYKDSFTMALIINASDIAFLIPPSIGMIVFGVVGKVSIGELFIAGIGPGILILLLFSAYSVCYAKINDIPTIPRRTWPERAKAVVNAGPAIMFPVLIVGGIYLGWVSPTEVAAVSVIYAVILEVLIFRSVKWHELLHIARSTGLITAVVFILVGAGTTFSFVISFAQIPQAVIGALALDTAGPYTILFAISIAFFIGCMFVDPIVVILVLTPIFMPLVNNAGIDPILVGTLVTLQVAIGSATPPFGCDIFTAIAIFRRPYAEVIKGTPPFIFMLLLVAVALIFFPQIATFLPETAFR</sequence>
<evidence type="ECO:0000256" key="4">
    <source>
        <dbReference type="ARBA" id="ARBA00022692"/>
    </source>
</evidence>
<proteinExistence type="inferred from homology"/>
<keyword evidence="4 7" id="KW-0812">Transmembrane</keyword>
<dbReference type="InterPro" id="IPR010656">
    <property type="entry name" value="DctM"/>
</dbReference>
<reference evidence="9 10" key="1">
    <citation type="submission" date="2014-03" db="EMBL/GenBank/DDBJ databases">
        <title>The draft genome sequence of Thalassospira mesophila JCM 18969.</title>
        <authorList>
            <person name="Lai Q."/>
            <person name="Shao Z."/>
        </authorList>
    </citation>
    <scope>NUCLEOTIDE SEQUENCE [LARGE SCALE GENOMIC DNA]</scope>
    <source>
        <strain evidence="9 10">JCM 18969</strain>
    </source>
</reference>
<comment type="caution">
    <text evidence="9">The sequence shown here is derived from an EMBL/GenBank/DDBJ whole genome shotgun (WGS) entry which is preliminary data.</text>
</comment>
<dbReference type="PANTHER" id="PTHR33362">
    <property type="entry name" value="SIALIC ACID TRAP TRANSPORTER PERMEASE PROTEIN SIAT-RELATED"/>
    <property type="match status" value="1"/>
</dbReference>
<name>A0A1Y2L2T7_9PROT</name>
<feature type="transmembrane region" description="Helical" evidence="7">
    <location>
        <begin position="49"/>
        <end position="70"/>
    </location>
</feature>
<feature type="transmembrane region" description="Helical" evidence="7">
    <location>
        <begin position="90"/>
        <end position="119"/>
    </location>
</feature>
<dbReference type="OrthoDB" id="7824289at2"/>
<feature type="transmembrane region" description="Helical" evidence="7">
    <location>
        <begin position="356"/>
        <end position="386"/>
    </location>
</feature>
<keyword evidence="5 7" id="KW-1133">Transmembrane helix</keyword>
<feature type="domain" description="TRAP C4-dicarboxylate transport system permease DctM subunit" evidence="8">
    <location>
        <begin position="8"/>
        <end position="417"/>
    </location>
</feature>
<gene>
    <name evidence="9" type="ORF">TMES_05735</name>
</gene>
<feature type="transmembrane region" description="Helical" evidence="7">
    <location>
        <begin position="140"/>
        <end position="160"/>
    </location>
</feature>
<evidence type="ECO:0000256" key="3">
    <source>
        <dbReference type="ARBA" id="ARBA00022519"/>
    </source>
</evidence>
<keyword evidence="2" id="KW-1003">Cell membrane</keyword>
<feature type="transmembrane region" description="Helical" evidence="7">
    <location>
        <begin position="213"/>
        <end position="235"/>
    </location>
</feature>
<feature type="transmembrane region" description="Helical" evidence="7">
    <location>
        <begin position="172"/>
        <end position="192"/>
    </location>
</feature>
<accession>A0A1Y2L2T7</accession>
<protein>
    <recommendedName>
        <fullName evidence="7">TRAP transporter large permease protein</fullName>
    </recommendedName>
</protein>
<organism evidence="9 10">
    <name type="scientific">Thalassospira mesophila</name>
    <dbReference type="NCBI Taxonomy" id="1293891"/>
    <lineage>
        <taxon>Bacteria</taxon>
        <taxon>Pseudomonadati</taxon>
        <taxon>Pseudomonadota</taxon>
        <taxon>Alphaproteobacteria</taxon>
        <taxon>Rhodospirillales</taxon>
        <taxon>Thalassospiraceae</taxon>
        <taxon>Thalassospira</taxon>
    </lineage>
</organism>
<evidence type="ECO:0000256" key="7">
    <source>
        <dbReference type="RuleBase" id="RU369079"/>
    </source>
</evidence>
<comment type="subunit">
    <text evidence="7">The complex comprises the extracytoplasmic solute receptor protein and the two transmembrane proteins.</text>
</comment>
<evidence type="ECO:0000313" key="9">
    <source>
        <dbReference type="EMBL" id="OSQ39524.1"/>
    </source>
</evidence>
<dbReference type="GO" id="GO:0022857">
    <property type="term" value="F:transmembrane transporter activity"/>
    <property type="evidence" value="ECO:0007669"/>
    <property type="project" value="UniProtKB-UniRule"/>
</dbReference>
<comment type="similarity">
    <text evidence="7">Belongs to the TRAP transporter large permease family.</text>
</comment>
<evidence type="ECO:0000259" key="8">
    <source>
        <dbReference type="Pfam" id="PF06808"/>
    </source>
</evidence>
<feature type="transmembrane region" description="Helical" evidence="7">
    <location>
        <begin position="241"/>
        <end position="260"/>
    </location>
</feature>
<evidence type="ECO:0000256" key="6">
    <source>
        <dbReference type="ARBA" id="ARBA00023136"/>
    </source>
</evidence>
<dbReference type="Pfam" id="PF06808">
    <property type="entry name" value="DctM"/>
    <property type="match status" value="1"/>
</dbReference>